<evidence type="ECO:0000313" key="2">
    <source>
        <dbReference type="EMBL" id="MPL93961.1"/>
    </source>
</evidence>
<comment type="caution">
    <text evidence="2">The sequence shown here is derived from an EMBL/GenBank/DDBJ whole genome shotgun (WGS) entry which is preliminary data.</text>
</comment>
<gene>
    <name evidence="2" type="ORF">SDC9_40109</name>
</gene>
<evidence type="ECO:0000256" key="1">
    <source>
        <dbReference type="SAM" id="MobiDB-lite"/>
    </source>
</evidence>
<name>A0A644VRF3_9ZZZZ</name>
<accession>A0A644VRF3</accession>
<feature type="compositionally biased region" description="Basic and acidic residues" evidence="1">
    <location>
        <begin position="16"/>
        <end position="29"/>
    </location>
</feature>
<proteinExistence type="predicted"/>
<feature type="region of interest" description="Disordered" evidence="1">
    <location>
        <begin position="1"/>
        <end position="44"/>
    </location>
</feature>
<sequence length="389" mass="43731">MRPECGRAAARSNPMRPDRASARDHDEIRVAPAQGDGIALRQRRDPPKLAAAHLHRRAVGKAHDQPVFDAEIDPVLDRARERIGRPLTLGRQRDHLGAQHHRHRGGLCWRARIVAGQAGLPARPLEPAQARLAPRRAAQQVRLADEIGDEFRVRPGVKLLRRADLGKAAGAEDGDAIGHHQRLFLIVGHRDHRRTDLARDVHDLDLHLPAQLLVERRHRLVKEHDIGVEDERARERHALLLAARHLLRETFGEIGQPDDTQHLARPRFPLGALHAASLERIGDVFEHGHVREKRIVLEHHADVAPLRGDAGHVAPVDQKRAAARLDEARDHPQSRRLARTGRPEHGQELALPQLEGNVVERPHLAVVLAHLLELQRLVHKAHRSDSFRV</sequence>
<dbReference type="EMBL" id="VSSQ01000410">
    <property type="protein sequence ID" value="MPL93961.1"/>
    <property type="molecule type" value="Genomic_DNA"/>
</dbReference>
<feature type="region of interest" description="Disordered" evidence="1">
    <location>
        <begin position="326"/>
        <end position="347"/>
    </location>
</feature>
<organism evidence="2">
    <name type="scientific">bioreactor metagenome</name>
    <dbReference type="NCBI Taxonomy" id="1076179"/>
    <lineage>
        <taxon>unclassified sequences</taxon>
        <taxon>metagenomes</taxon>
        <taxon>ecological metagenomes</taxon>
    </lineage>
</organism>
<protein>
    <submittedName>
        <fullName evidence="2">Uncharacterized protein</fullName>
    </submittedName>
</protein>
<dbReference type="AntiFam" id="ANF00095">
    <property type="entry name" value="Shadow ORF (opposite ABC transporters)"/>
</dbReference>
<dbReference type="AlphaFoldDB" id="A0A644VRF3"/>
<reference evidence="2" key="1">
    <citation type="submission" date="2019-08" db="EMBL/GenBank/DDBJ databases">
        <authorList>
            <person name="Kucharzyk K."/>
            <person name="Murdoch R.W."/>
            <person name="Higgins S."/>
            <person name="Loffler F."/>
        </authorList>
    </citation>
    <scope>NUCLEOTIDE SEQUENCE</scope>
</reference>